<proteinExistence type="predicted"/>
<dbReference type="Proteomes" id="UP001338582">
    <property type="component" value="Chromosome 5"/>
</dbReference>
<dbReference type="KEGG" id="asau:88175323"/>
<feature type="compositionally biased region" description="Basic and acidic residues" evidence="1">
    <location>
        <begin position="220"/>
        <end position="230"/>
    </location>
</feature>
<dbReference type="RefSeq" id="XP_062879273.1">
    <property type="nucleotide sequence ID" value="XM_063023203.1"/>
</dbReference>
<keyword evidence="4" id="KW-1185">Reference proteome</keyword>
<protein>
    <submittedName>
        <fullName evidence="3">Uncharacterized protein</fullName>
    </submittedName>
</protein>
<dbReference type="EMBL" id="CP138898">
    <property type="protein sequence ID" value="WPK26894.1"/>
    <property type="molecule type" value="Genomic_DNA"/>
</dbReference>
<sequence>MNEKTISCDFSSNLLTRCLWTLLKLFRLFSDCVCADVMSAMASPCQLYVMSTPLFKRKNVRGTRRKRPDLDSNDLEGLTLFGVLNKPEQLSQNALKWARYASLQKIDGDVPQQVDTGGLPNTMDSKLDDLKTQLAEEFGEEPPQVSMVLEGELVLEHPPTNNLAYTTLTVENLEDAVKSSSLANKSTNTFVLKELHFRDSPLQPINLESEYADAYGNVSDEDRRDDKKPDEEDDYDDNIVDLNDGAVLPSRHSEFYDLEVSFDDEQLDDDHMRLPELEAVKLDLKTQIERLEYSIKLRSEKLENINKSLTDAQARREVILQRLLNLSIS</sequence>
<evidence type="ECO:0000256" key="2">
    <source>
        <dbReference type="SAM" id="SignalP"/>
    </source>
</evidence>
<evidence type="ECO:0000313" key="4">
    <source>
        <dbReference type="Proteomes" id="UP001338582"/>
    </source>
</evidence>
<accession>A0AAX4HEC0</accession>
<dbReference type="GeneID" id="88175323"/>
<name>A0AAX4HEC0_9ASCO</name>
<evidence type="ECO:0000256" key="1">
    <source>
        <dbReference type="SAM" id="MobiDB-lite"/>
    </source>
</evidence>
<keyword evidence="2" id="KW-0732">Signal</keyword>
<evidence type="ECO:0000313" key="3">
    <source>
        <dbReference type="EMBL" id="WPK26894.1"/>
    </source>
</evidence>
<feature type="chain" id="PRO_5043567751" evidence="2">
    <location>
        <begin position="36"/>
        <end position="329"/>
    </location>
</feature>
<gene>
    <name evidence="3" type="ORF">PUMCH_004262</name>
</gene>
<organism evidence="3 4">
    <name type="scientific">Australozyma saopauloensis</name>
    <dbReference type="NCBI Taxonomy" id="291208"/>
    <lineage>
        <taxon>Eukaryota</taxon>
        <taxon>Fungi</taxon>
        <taxon>Dikarya</taxon>
        <taxon>Ascomycota</taxon>
        <taxon>Saccharomycotina</taxon>
        <taxon>Pichiomycetes</taxon>
        <taxon>Metschnikowiaceae</taxon>
        <taxon>Australozyma</taxon>
    </lineage>
</organism>
<feature type="signal peptide" evidence="2">
    <location>
        <begin position="1"/>
        <end position="35"/>
    </location>
</feature>
<dbReference type="AlphaFoldDB" id="A0AAX4HEC0"/>
<reference evidence="3 4" key="1">
    <citation type="submission" date="2023-10" db="EMBL/GenBank/DDBJ databases">
        <title>Draft Genome Sequence of Candida saopaulonensis from a very Premature Infant with Sepsis.</title>
        <authorList>
            <person name="Ning Y."/>
            <person name="Dai R."/>
            <person name="Xiao M."/>
            <person name="Xu Y."/>
            <person name="Yan Q."/>
            <person name="Zhang L."/>
        </authorList>
    </citation>
    <scope>NUCLEOTIDE SEQUENCE [LARGE SCALE GENOMIC DNA]</scope>
    <source>
        <strain evidence="3 4">19XY460</strain>
    </source>
</reference>
<feature type="region of interest" description="Disordered" evidence="1">
    <location>
        <begin position="213"/>
        <end position="236"/>
    </location>
</feature>